<reference evidence="5" key="1">
    <citation type="journal article" date="2019" name="Int. J. Syst. Evol. Microbiol.">
        <title>The Global Catalogue of Microorganisms (GCM) 10K type strain sequencing project: providing services to taxonomists for standard genome sequencing and annotation.</title>
        <authorList>
            <consortium name="The Broad Institute Genomics Platform"/>
            <consortium name="The Broad Institute Genome Sequencing Center for Infectious Disease"/>
            <person name="Wu L."/>
            <person name="Ma J."/>
        </authorList>
    </citation>
    <scope>NUCLEOTIDE SEQUENCE [LARGE SCALE GENOMIC DNA]</scope>
    <source>
        <strain evidence="5">KCTC 52640</strain>
    </source>
</reference>
<protein>
    <submittedName>
        <fullName evidence="4">General secretion pathway protein GspB</fullName>
    </submittedName>
</protein>
<evidence type="ECO:0000256" key="2">
    <source>
        <dbReference type="SAM" id="Phobius"/>
    </source>
</evidence>
<comment type="caution">
    <text evidence="4">The sequence shown here is derived from an EMBL/GenBank/DDBJ whole genome shotgun (WGS) entry which is preliminary data.</text>
</comment>
<feature type="compositionally biased region" description="Low complexity" evidence="1">
    <location>
        <begin position="85"/>
        <end position="111"/>
    </location>
</feature>
<dbReference type="Proteomes" id="UP001595462">
    <property type="component" value="Unassembled WGS sequence"/>
</dbReference>
<feature type="domain" description="Type II secretion system protein GspB C-terminal" evidence="3">
    <location>
        <begin position="173"/>
        <end position="230"/>
    </location>
</feature>
<evidence type="ECO:0000259" key="3">
    <source>
        <dbReference type="Pfam" id="PF16537"/>
    </source>
</evidence>
<keyword evidence="2" id="KW-1133">Transmembrane helix</keyword>
<dbReference type="EMBL" id="JBHRSS010000004">
    <property type="protein sequence ID" value="MFC3104538.1"/>
    <property type="molecule type" value="Genomic_DNA"/>
</dbReference>
<evidence type="ECO:0000313" key="5">
    <source>
        <dbReference type="Proteomes" id="UP001595462"/>
    </source>
</evidence>
<keyword evidence="2" id="KW-0812">Transmembrane</keyword>
<dbReference type="Pfam" id="PF16537">
    <property type="entry name" value="T2SSB"/>
    <property type="match status" value="1"/>
</dbReference>
<feature type="compositionally biased region" description="Basic and acidic residues" evidence="1">
    <location>
        <begin position="12"/>
        <end position="22"/>
    </location>
</feature>
<keyword evidence="2" id="KW-0472">Membrane</keyword>
<organism evidence="4 5">
    <name type="scientific">Salinisphaera aquimarina</name>
    <dbReference type="NCBI Taxonomy" id="2094031"/>
    <lineage>
        <taxon>Bacteria</taxon>
        <taxon>Pseudomonadati</taxon>
        <taxon>Pseudomonadota</taxon>
        <taxon>Gammaproteobacteria</taxon>
        <taxon>Salinisphaerales</taxon>
        <taxon>Salinisphaeraceae</taxon>
        <taxon>Salinisphaera</taxon>
    </lineage>
</organism>
<name>A0ABV7EP98_9GAMM</name>
<feature type="region of interest" description="Disordered" evidence="1">
    <location>
        <begin position="12"/>
        <end position="34"/>
    </location>
</feature>
<dbReference type="RefSeq" id="WP_380689768.1">
    <property type="nucleotide sequence ID" value="NZ_JBHRSS010000004.1"/>
</dbReference>
<accession>A0ABV7EP98</accession>
<sequence length="234" mass="24612">MSYLVDALKKAERERHEQRGADMRTLSAGDPEGGAGTAGSLLRWVVIALVACNLGLLLYFTLPGEGRSVDETRADVTTAAADDMAPVAASTARNPAPAPAAAPAQTAVQPRPSTPPPVADRNDRGFGSLRLSDDPLPSRGRVTYSQSPLDDSSTFSASNQENAPAMEDMGGAVPQVTINGHLYSSVPGRSFILVNGRRYHEGERLAAGPAVESIDAKGATLNYRGQRYQVRGPG</sequence>
<proteinExistence type="predicted"/>
<evidence type="ECO:0000256" key="1">
    <source>
        <dbReference type="SAM" id="MobiDB-lite"/>
    </source>
</evidence>
<evidence type="ECO:0000313" key="4">
    <source>
        <dbReference type="EMBL" id="MFC3104538.1"/>
    </source>
</evidence>
<dbReference type="InterPro" id="IPR032389">
    <property type="entry name" value="GspB_C"/>
</dbReference>
<feature type="transmembrane region" description="Helical" evidence="2">
    <location>
        <begin position="41"/>
        <end position="62"/>
    </location>
</feature>
<feature type="region of interest" description="Disordered" evidence="1">
    <location>
        <begin position="85"/>
        <end position="159"/>
    </location>
</feature>
<gene>
    <name evidence="4" type="ORF">ACFOSU_11640</name>
</gene>
<keyword evidence="5" id="KW-1185">Reference proteome</keyword>
<feature type="compositionally biased region" description="Polar residues" evidence="1">
    <location>
        <begin position="143"/>
        <end position="159"/>
    </location>
</feature>